<evidence type="ECO:0000313" key="9">
    <source>
        <dbReference type="Proteomes" id="UP001390339"/>
    </source>
</evidence>
<dbReference type="Proteomes" id="UP001390339">
    <property type="component" value="Unassembled WGS sequence"/>
</dbReference>
<dbReference type="PANTHER" id="PTHR13112">
    <property type="entry name" value="UPF3 REGULATOR OF NONSENSE TRANSCRIPTS-LIKE PROTEIN"/>
    <property type="match status" value="1"/>
</dbReference>
<dbReference type="SMART" id="SM00360">
    <property type="entry name" value="RRM"/>
    <property type="match status" value="1"/>
</dbReference>
<feature type="compositionally biased region" description="Low complexity" evidence="6">
    <location>
        <begin position="467"/>
        <end position="489"/>
    </location>
</feature>
<organism evidence="8 9">
    <name type="scientific">Apiospora arundinis</name>
    <dbReference type="NCBI Taxonomy" id="335852"/>
    <lineage>
        <taxon>Eukaryota</taxon>
        <taxon>Fungi</taxon>
        <taxon>Dikarya</taxon>
        <taxon>Ascomycota</taxon>
        <taxon>Pezizomycotina</taxon>
        <taxon>Sordariomycetes</taxon>
        <taxon>Xylariomycetidae</taxon>
        <taxon>Amphisphaeriales</taxon>
        <taxon>Apiosporaceae</taxon>
        <taxon>Apiospora</taxon>
    </lineage>
</organism>
<feature type="compositionally biased region" description="Low complexity" evidence="6">
    <location>
        <begin position="578"/>
        <end position="612"/>
    </location>
</feature>
<feature type="region of interest" description="Disordered" evidence="6">
    <location>
        <begin position="210"/>
        <end position="285"/>
    </location>
</feature>
<accession>A0ABR2IE54</accession>
<name>A0ABR2IE54_9PEZI</name>
<dbReference type="EMBL" id="JAPCWZ010000005">
    <property type="protein sequence ID" value="KAK8861911.1"/>
    <property type="molecule type" value="Genomic_DNA"/>
</dbReference>
<feature type="compositionally biased region" description="Low complexity" evidence="6">
    <location>
        <begin position="633"/>
        <end position="642"/>
    </location>
</feature>
<dbReference type="CDD" id="cd00590">
    <property type="entry name" value="RRM_SF"/>
    <property type="match status" value="1"/>
</dbReference>
<dbReference type="Gene3D" id="3.30.70.330">
    <property type="match status" value="2"/>
</dbReference>
<feature type="region of interest" description="Disordered" evidence="6">
    <location>
        <begin position="1"/>
        <end position="42"/>
    </location>
</feature>
<dbReference type="PANTHER" id="PTHR13112:SF0">
    <property type="entry name" value="FI21285P1"/>
    <property type="match status" value="1"/>
</dbReference>
<feature type="compositionally biased region" description="Basic residues" evidence="6">
    <location>
        <begin position="616"/>
        <end position="625"/>
    </location>
</feature>
<evidence type="ECO:0000313" key="8">
    <source>
        <dbReference type="EMBL" id="KAK8861911.1"/>
    </source>
</evidence>
<evidence type="ECO:0000256" key="2">
    <source>
        <dbReference type="ARBA" id="ARBA00005991"/>
    </source>
</evidence>
<sequence>MASVTSSRRANGTVPTENAGKSDAPKKTKAPATSKKVKIRRLPPGMTGDECWNILGDEWKVDNGKVDWVRFDAGKVANGPFKESKPATAYLRLIDATQDFAALQQLVKTPDIWRDAKETFNDPCLRAPPELVVTEFPKVAMGKTRVDPRQGTIDTDPTYMAFLQQLTEPITSIRDAELGAEDDASKDKPKVTSTPLVTFIKEKKEAKAKEAAAAKSAKQHARQESSGVGKNKDNDDTKKKGKGKESKSSEKTEKASEKGKEKDKQPVKIMTKKAAQQEAAEAANAVADQIATSKTADDGGVPKSRRAGIAAAAKLLQRDLGLSPGSAHRRARQDAAKADTTTKPEPVKAPEKEEEKPKEKEKGKEREREKKGRNAEPQEPAVPTGPKAQNTEGSRRSRGKGKAAAATEPNKGKAAPEPSKPTTGPIILLKKESNKKEEAAPTSSASPATPAQSSTASNATPAPPTGPKAASGGKGAASSKATQSQKKGGVAQPSAGATRAFVKHANPSQGVTEPLLKQAMEVFGSVTFVEIDKRKGFAYVDFGDHAALTKAIAASPVSIAQGTVQVLERKDKKPAAPAPAAAAATPAATQPAPAEKAAPEASAASATTPTTSEKPKRGRGGRGRRGGGGGKENAGNAAEGKGSPAAPPAT</sequence>
<comment type="subcellular location">
    <subcellularLocation>
        <location evidence="1">Nucleus</location>
    </subcellularLocation>
</comment>
<feature type="compositionally biased region" description="Basic and acidic residues" evidence="6">
    <location>
        <begin position="230"/>
        <end position="266"/>
    </location>
</feature>
<protein>
    <submittedName>
        <fullName evidence="8">Smg-4/UPF3 family-domain-containing protein</fullName>
    </submittedName>
</protein>
<keyword evidence="4" id="KW-0539">Nucleus</keyword>
<dbReference type="PROSITE" id="PS50102">
    <property type="entry name" value="RRM"/>
    <property type="match status" value="1"/>
</dbReference>
<feature type="compositionally biased region" description="Polar residues" evidence="6">
    <location>
        <begin position="1"/>
        <end position="16"/>
    </location>
</feature>
<reference evidence="8 9" key="1">
    <citation type="journal article" date="2024" name="IMA Fungus">
        <title>Apiospora arundinis, a panoply of carbohydrate-active enzymes and secondary metabolites.</title>
        <authorList>
            <person name="Sorensen T."/>
            <person name="Petersen C."/>
            <person name="Muurmann A.T."/>
            <person name="Christiansen J.V."/>
            <person name="Brundto M.L."/>
            <person name="Overgaard C.K."/>
            <person name="Boysen A.T."/>
            <person name="Wollenberg R.D."/>
            <person name="Larsen T.O."/>
            <person name="Sorensen J.L."/>
            <person name="Nielsen K.L."/>
            <person name="Sondergaard T.E."/>
        </authorList>
    </citation>
    <scope>NUCLEOTIDE SEQUENCE [LARGE SCALE GENOMIC DNA]</scope>
    <source>
        <strain evidence="8 9">AAU 773</strain>
    </source>
</reference>
<gene>
    <name evidence="8" type="ORF">PGQ11_008146</name>
</gene>
<evidence type="ECO:0000259" key="7">
    <source>
        <dbReference type="PROSITE" id="PS50102"/>
    </source>
</evidence>
<feature type="compositionally biased region" description="Low complexity" evidence="6">
    <location>
        <begin position="440"/>
        <end position="460"/>
    </location>
</feature>
<evidence type="ECO:0000256" key="1">
    <source>
        <dbReference type="ARBA" id="ARBA00004123"/>
    </source>
</evidence>
<dbReference type="Pfam" id="PF03467">
    <property type="entry name" value="Smg4_UPF3"/>
    <property type="match status" value="1"/>
</dbReference>
<keyword evidence="3" id="KW-0866">Nonsense-mediated mRNA decay</keyword>
<evidence type="ECO:0000256" key="4">
    <source>
        <dbReference type="ARBA" id="ARBA00023242"/>
    </source>
</evidence>
<feature type="compositionally biased region" description="Basic and acidic residues" evidence="6">
    <location>
        <begin position="429"/>
        <end position="439"/>
    </location>
</feature>
<proteinExistence type="inferred from homology"/>
<dbReference type="InterPro" id="IPR039722">
    <property type="entry name" value="Upf3"/>
</dbReference>
<feature type="region of interest" description="Disordered" evidence="6">
    <location>
        <begin position="569"/>
        <end position="650"/>
    </location>
</feature>
<dbReference type="InterPro" id="IPR012677">
    <property type="entry name" value="Nucleotide-bd_a/b_plait_sf"/>
</dbReference>
<evidence type="ECO:0000256" key="6">
    <source>
        <dbReference type="SAM" id="MobiDB-lite"/>
    </source>
</evidence>
<evidence type="ECO:0000256" key="5">
    <source>
        <dbReference type="PROSITE-ProRule" id="PRU00176"/>
    </source>
</evidence>
<comment type="caution">
    <text evidence="8">The sequence shown here is derived from an EMBL/GenBank/DDBJ whole genome shotgun (WGS) entry which is preliminary data.</text>
</comment>
<dbReference type="InterPro" id="IPR005120">
    <property type="entry name" value="UPF3_dom"/>
</dbReference>
<keyword evidence="5" id="KW-0694">RNA-binding</keyword>
<dbReference type="InterPro" id="IPR035979">
    <property type="entry name" value="RBD_domain_sf"/>
</dbReference>
<feature type="region of interest" description="Disordered" evidence="6">
    <location>
        <begin position="319"/>
        <end position="509"/>
    </location>
</feature>
<dbReference type="SUPFAM" id="SSF54928">
    <property type="entry name" value="RNA-binding domain, RBD"/>
    <property type="match status" value="2"/>
</dbReference>
<keyword evidence="9" id="KW-1185">Reference proteome</keyword>
<comment type="similarity">
    <text evidence="2">Belongs to the RENT3 family.</text>
</comment>
<feature type="domain" description="RRM" evidence="7">
    <location>
        <begin position="498"/>
        <end position="571"/>
    </location>
</feature>
<evidence type="ECO:0000256" key="3">
    <source>
        <dbReference type="ARBA" id="ARBA00023161"/>
    </source>
</evidence>
<feature type="compositionally biased region" description="Low complexity" evidence="6">
    <location>
        <begin position="274"/>
        <end position="285"/>
    </location>
</feature>
<feature type="compositionally biased region" description="Basic and acidic residues" evidence="6">
    <location>
        <begin position="332"/>
        <end position="376"/>
    </location>
</feature>
<dbReference type="InterPro" id="IPR000504">
    <property type="entry name" value="RRM_dom"/>
</dbReference>